<dbReference type="Proteomes" id="UP001576776">
    <property type="component" value="Unassembled WGS sequence"/>
</dbReference>
<name>A0ABV4Y6Q3_9CYAN</name>
<protein>
    <submittedName>
        <fullName evidence="2">AAA-like domain-containing protein</fullName>
    </submittedName>
</protein>
<evidence type="ECO:0000259" key="1">
    <source>
        <dbReference type="Pfam" id="PF26355"/>
    </source>
</evidence>
<dbReference type="InterPro" id="IPR058651">
    <property type="entry name" value="HTH_VMAP-M9"/>
</dbReference>
<evidence type="ECO:0000313" key="3">
    <source>
        <dbReference type="Proteomes" id="UP001576776"/>
    </source>
</evidence>
<gene>
    <name evidence="2" type="ORF">ACE1B6_04385</name>
</gene>
<proteinExistence type="predicted"/>
<dbReference type="SUPFAM" id="SSF52540">
    <property type="entry name" value="P-loop containing nucleoside triphosphate hydrolases"/>
    <property type="match status" value="1"/>
</dbReference>
<dbReference type="Gene3D" id="3.40.50.300">
    <property type="entry name" value="P-loop containing nucleotide triphosphate hydrolases"/>
    <property type="match status" value="1"/>
</dbReference>
<dbReference type="Pfam" id="PF26355">
    <property type="entry name" value="HTH_VMAP-M9"/>
    <property type="match status" value="1"/>
</dbReference>
<dbReference type="EMBL" id="JBHFNS010000019">
    <property type="protein sequence ID" value="MFB2934494.1"/>
    <property type="molecule type" value="Genomic_DNA"/>
</dbReference>
<sequence length="472" mass="53489">MLMPTARYANAFTQNSIQLEPVTLVEMITLEEALEIIDRILESKRLNHTQQLVFSQSWMGQTYSEIAENLGYDFDYIKEVGSLLWQSLSEALGEKVTKKNVQSVLANYQRVSTKTPASPLITNHKLEFPSGPVPLNSNFYIERPPIEASSYTEIEQPGSLIRIKAPRQMGKTSLMQRVLAHAKQLGFRTVLLSLHKADNSVFTSLDKFLRWFCANVSRQLNLTPKLDEYWDEDIGSKVSCTLYIQSYLLAEIDTPVVLALDEVNRLFEYGEVSEDFLPLLRSWYEDAAEIEEWQKLRFIVVHATESYVPLNINQSPFNVGLPIKLPEFTVAQVEDLVIRHGLSWIGPNELEQLMAMVGGHPRLVRLALYHLANPPQGKLGGMEGLIQLLEDAPTIAGIYSNHLRFHLSQLQKSPELVTAFQQVVNTPVSVRIEAIAAYKLESMGLVKLQGNEATISCELYRQYFSEQLSDKN</sequence>
<keyword evidence="3" id="KW-1185">Reference proteome</keyword>
<comment type="caution">
    <text evidence="2">The sequence shown here is derived from an EMBL/GenBank/DDBJ whole genome shotgun (WGS) entry which is preliminary data.</text>
</comment>
<organism evidence="2 3">
    <name type="scientific">Floridaenema fluviatile BLCC-F154</name>
    <dbReference type="NCBI Taxonomy" id="3153640"/>
    <lineage>
        <taxon>Bacteria</taxon>
        <taxon>Bacillati</taxon>
        <taxon>Cyanobacteriota</taxon>
        <taxon>Cyanophyceae</taxon>
        <taxon>Oscillatoriophycideae</taxon>
        <taxon>Aerosakkonematales</taxon>
        <taxon>Aerosakkonemataceae</taxon>
        <taxon>Floridanema</taxon>
        <taxon>Floridanema fluviatile</taxon>
    </lineage>
</organism>
<evidence type="ECO:0000313" key="2">
    <source>
        <dbReference type="EMBL" id="MFB2934494.1"/>
    </source>
</evidence>
<reference evidence="2 3" key="1">
    <citation type="submission" date="2024-09" db="EMBL/GenBank/DDBJ databases">
        <title>Floridaenema gen nov. (Aerosakkonemataceae, Aerosakkonematales ord. nov., Cyanobacteria) from benthic tropical and subtropical fresh waters, with the description of four new species.</title>
        <authorList>
            <person name="Moretto J.A."/>
            <person name="Berthold D.E."/>
            <person name="Lefler F.W."/>
            <person name="Huang I.-S."/>
            <person name="Laughinghouse H. IV."/>
        </authorList>
    </citation>
    <scope>NUCLEOTIDE SEQUENCE [LARGE SCALE GENOMIC DNA]</scope>
    <source>
        <strain evidence="2 3">BLCC-F154</strain>
    </source>
</reference>
<dbReference type="InterPro" id="IPR027417">
    <property type="entry name" value="P-loop_NTPase"/>
</dbReference>
<feature type="domain" description="vWA-MoxR associated protein N-terminal HTH" evidence="1">
    <location>
        <begin position="29"/>
        <end position="106"/>
    </location>
</feature>
<dbReference type="Pfam" id="PF14516">
    <property type="entry name" value="AAA_35"/>
    <property type="match status" value="1"/>
</dbReference>
<accession>A0ABV4Y6Q3</accession>